<evidence type="ECO:0000259" key="3">
    <source>
        <dbReference type="Pfam" id="PF01476"/>
    </source>
</evidence>
<feature type="region of interest" description="Disordered" evidence="1">
    <location>
        <begin position="1"/>
        <end position="50"/>
    </location>
</feature>
<accession>A0A4Q7KC66</accession>
<keyword evidence="2" id="KW-0812">Transmembrane</keyword>
<organism evidence="4 5">
    <name type="scientific">Herbihabitans rhizosphaerae</name>
    <dbReference type="NCBI Taxonomy" id="1872711"/>
    <lineage>
        <taxon>Bacteria</taxon>
        <taxon>Bacillati</taxon>
        <taxon>Actinomycetota</taxon>
        <taxon>Actinomycetes</taxon>
        <taxon>Pseudonocardiales</taxon>
        <taxon>Pseudonocardiaceae</taxon>
        <taxon>Herbihabitans</taxon>
    </lineage>
</organism>
<dbReference type="EMBL" id="SGWQ01000016">
    <property type="protein sequence ID" value="RZS30578.1"/>
    <property type="molecule type" value="Genomic_DNA"/>
</dbReference>
<comment type="caution">
    <text evidence="4">The sequence shown here is derived from an EMBL/GenBank/DDBJ whole genome shotgun (WGS) entry which is preliminary data.</text>
</comment>
<dbReference type="InterPro" id="IPR036779">
    <property type="entry name" value="LysM_dom_sf"/>
</dbReference>
<dbReference type="Gene3D" id="3.10.350.10">
    <property type="entry name" value="LysM domain"/>
    <property type="match status" value="1"/>
</dbReference>
<evidence type="ECO:0000256" key="2">
    <source>
        <dbReference type="SAM" id="Phobius"/>
    </source>
</evidence>
<keyword evidence="2" id="KW-0472">Membrane</keyword>
<dbReference type="Proteomes" id="UP000294257">
    <property type="component" value="Unassembled WGS sequence"/>
</dbReference>
<feature type="transmembrane region" description="Helical" evidence="2">
    <location>
        <begin position="62"/>
        <end position="81"/>
    </location>
</feature>
<proteinExistence type="predicted"/>
<keyword evidence="2" id="KW-1133">Transmembrane helix</keyword>
<dbReference type="AlphaFoldDB" id="A0A4Q7KC66"/>
<reference evidence="4 5" key="1">
    <citation type="submission" date="2019-02" db="EMBL/GenBank/DDBJ databases">
        <title>Genomic Encyclopedia of Type Strains, Phase IV (KMG-IV): sequencing the most valuable type-strain genomes for metagenomic binning, comparative biology and taxonomic classification.</title>
        <authorList>
            <person name="Goeker M."/>
        </authorList>
    </citation>
    <scope>NUCLEOTIDE SEQUENCE [LARGE SCALE GENOMIC DNA]</scope>
    <source>
        <strain evidence="4 5">DSM 101727</strain>
    </source>
</reference>
<sequence>MTVLAFKGVEPVEHDHRPSHAPERRRPVEPTRPPTRERAASAPPVPAGTVCGQRPGRLRMRWLVMLGAAVFAAVVGLGLFADAVVGSPEDALPQTTAVVHVGAGESLWEVASRTLPDADTSAVVERIKELNRLGNAAVSPGQPLTVPVRR</sequence>
<evidence type="ECO:0000313" key="5">
    <source>
        <dbReference type="Proteomes" id="UP000294257"/>
    </source>
</evidence>
<dbReference type="Pfam" id="PF01476">
    <property type="entry name" value="LysM"/>
    <property type="match status" value="1"/>
</dbReference>
<name>A0A4Q7KC66_9PSEU</name>
<evidence type="ECO:0000313" key="4">
    <source>
        <dbReference type="EMBL" id="RZS30578.1"/>
    </source>
</evidence>
<evidence type="ECO:0000256" key="1">
    <source>
        <dbReference type="SAM" id="MobiDB-lite"/>
    </source>
</evidence>
<dbReference type="InterPro" id="IPR018392">
    <property type="entry name" value="LysM"/>
</dbReference>
<feature type="compositionally biased region" description="Basic and acidic residues" evidence="1">
    <location>
        <begin position="10"/>
        <end position="39"/>
    </location>
</feature>
<dbReference type="RefSeq" id="WP_242613790.1">
    <property type="nucleotide sequence ID" value="NZ_SGWQ01000016.1"/>
</dbReference>
<feature type="domain" description="LysM" evidence="3">
    <location>
        <begin position="100"/>
        <end position="147"/>
    </location>
</feature>
<gene>
    <name evidence="4" type="ORF">EV193_11699</name>
</gene>
<protein>
    <submittedName>
        <fullName evidence="4">LysM domain-containing protein</fullName>
    </submittedName>
</protein>
<keyword evidence="5" id="KW-1185">Reference proteome</keyword>